<feature type="transmembrane region" description="Helical" evidence="8">
    <location>
        <begin position="181"/>
        <end position="209"/>
    </location>
</feature>
<dbReference type="InterPro" id="IPR038731">
    <property type="entry name" value="RgtA/B/C-like"/>
</dbReference>
<accession>T1ALE6</accession>
<dbReference type="GO" id="GO:0005886">
    <property type="term" value="C:plasma membrane"/>
    <property type="evidence" value="ECO:0007669"/>
    <property type="project" value="UniProtKB-SubCell"/>
</dbReference>
<feature type="transmembrane region" description="Helical" evidence="8">
    <location>
        <begin position="370"/>
        <end position="390"/>
    </location>
</feature>
<name>T1ALE6_9ZZZZ</name>
<proteinExistence type="predicted"/>
<gene>
    <name evidence="10" type="ORF">B2A_04478</name>
</gene>
<feature type="domain" description="Glycosyltransferase RgtA/B/C/D-like" evidence="9">
    <location>
        <begin position="77"/>
        <end position="232"/>
    </location>
</feature>
<feature type="transmembrane region" description="Helical" evidence="8">
    <location>
        <begin position="221"/>
        <end position="240"/>
    </location>
</feature>
<dbReference type="GO" id="GO:0010041">
    <property type="term" value="P:response to iron(III) ion"/>
    <property type="evidence" value="ECO:0007669"/>
    <property type="project" value="TreeGrafter"/>
</dbReference>
<evidence type="ECO:0000256" key="6">
    <source>
        <dbReference type="ARBA" id="ARBA00022989"/>
    </source>
</evidence>
<evidence type="ECO:0000256" key="3">
    <source>
        <dbReference type="ARBA" id="ARBA00022676"/>
    </source>
</evidence>
<comment type="caution">
    <text evidence="10">The sequence shown here is derived from an EMBL/GenBank/DDBJ whole genome shotgun (WGS) entry which is preliminary data.</text>
</comment>
<reference evidence="10" key="1">
    <citation type="submission" date="2013-08" db="EMBL/GenBank/DDBJ databases">
        <authorList>
            <person name="Mendez C."/>
            <person name="Richter M."/>
            <person name="Ferrer M."/>
            <person name="Sanchez J."/>
        </authorList>
    </citation>
    <scope>NUCLEOTIDE SEQUENCE</scope>
</reference>
<organism evidence="10">
    <name type="scientific">mine drainage metagenome</name>
    <dbReference type="NCBI Taxonomy" id="410659"/>
    <lineage>
        <taxon>unclassified sequences</taxon>
        <taxon>metagenomes</taxon>
        <taxon>ecological metagenomes</taxon>
    </lineage>
</organism>
<dbReference type="Pfam" id="PF13231">
    <property type="entry name" value="PMT_2"/>
    <property type="match status" value="1"/>
</dbReference>
<evidence type="ECO:0000256" key="8">
    <source>
        <dbReference type="SAM" id="Phobius"/>
    </source>
</evidence>
<keyword evidence="6 8" id="KW-1133">Transmembrane helix</keyword>
<keyword evidence="2" id="KW-1003">Cell membrane</keyword>
<feature type="transmembrane region" description="Helical" evidence="8">
    <location>
        <begin position="98"/>
        <end position="116"/>
    </location>
</feature>
<evidence type="ECO:0000256" key="5">
    <source>
        <dbReference type="ARBA" id="ARBA00022692"/>
    </source>
</evidence>
<evidence type="ECO:0000256" key="2">
    <source>
        <dbReference type="ARBA" id="ARBA00022475"/>
    </source>
</evidence>
<dbReference type="PANTHER" id="PTHR33908:SF3">
    <property type="entry name" value="UNDECAPRENYL PHOSPHATE-ALPHA-4-AMINO-4-DEOXY-L-ARABINOSE ARABINOSYL TRANSFERASE"/>
    <property type="match status" value="1"/>
</dbReference>
<dbReference type="AlphaFoldDB" id="T1ALE6"/>
<feature type="transmembrane region" description="Helical" evidence="8">
    <location>
        <begin position="315"/>
        <end position="334"/>
    </location>
</feature>
<evidence type="ECO:0000256" key="4">
    <source>
        <dbReference type="ARBA" id="ARBA00022679"/>
    </source>
</evidence>
<dbReference type="PANTHER" id="PTHR33908">
    <property type="entry name" value="MANNOSYLTRANSFERASE YKCB-RELATED"/>
    <property type="match status" value="1"/>
</dbReference>
<reference evidence="10" key="2">
    <citation type="journal article" date="2014" name="ISME J.">
        <title>Microbial stratification in low pH oxic and suboxic macroscopic growths along an acid mine drainage.</title>
        <authorList>
            <person name="Mendez-Garcia C."/>
            <person name="Mesa V."/>
            <person name="Sprenger R.R."/>
            <person name="Richter M."/>
            <person name="Diez M.S."/>
            <person name="Solano J."/>
            <person name="Bargiela R."/>
            <person name="Golyshina O.V."/>
            <person name="Manteca A."/>
            <person name="Ramos J.L."/>
            <person name="Gallego J.R."/>
            <person name="Llorente I."/>
            <person name="Martins Dos Santos V.A."/>
            <person name="Jensen O.N."/>
            <person name="Pelaez A.I."/>
            <person name="Sanchez J."/>
            <person name="Ferrer M."/>
        </authorList>
    </citation>
    <scope>NUCLEOTIDE SEQUENCE</scope>
</reference>
<dbReference type="InterPro" id="IPR050297">
    <property type="entry name" value="LipidA_mod_glycosyltrf_83"/>
</dbReference>
<feature type="transmembrane region" description="Helical" evidence="8">
    <location>
        <begin position="340"/>
        <end position="358"/>
    </location>
</feature>
<evidence type="ECO:0000259" key="9">
    <source>
        <dbReference type="Pfam" id="PF13231"/>
    </source>
</evidence>
<feature type="transmembrane region" description="Helical" evidence="8">
    <location>
        <begin position="128"/>
        <end position="144"/>
    </location>
</feature>
<dbReference type="GO" id="GO:0016763">
    <property type="term" value="F:pentosyltransferase activity"/>
    <property type="evidence" value="ECO:0007669"/>
    <property type="project" value="TreeGrafter"/>
</dbReference>
<keyword evidence="5 8" id="KW-0812">Transmembrane</keyword>
<keyword evidence="7 8" id="KW-0472">Membrane</keyword>
<evidence type="ECO:0000313" key="10">
    <source>
        <dbReference type="EMBL" id="EQD58187.1"/>
    </source>
</evidence>
<dbReference type="GO" id="GO:0009103">
    <property type="term" value="P:lipopolysaccharide biosynthetic process"/>
    <property type="evidence" value="ECO:0007669"/>
    <property type="project" value="TreeGrafter"/>
</dbReference>
<sequence>MSKTASDDPVHGNASAPKPGSALLWLAILMLVLGFAFQGTRALWSPDEGRYTNAALQMVDSGNYLVPTYSPDQMNFSKPPVTYWTIAASVKAFGRNTWAIRAPYALAFVLTVLLLYAMGRRCIPDKPWLPGLIYGAALWPFLATNIVSTDVLLTFFEALAMLGFIRAAFPRTQSPGRLDIGLMWLGFGLAFLTKGPPGLLPLLGVIPFIVRRDGWRAMARYFAPVGLAIFFISGLLWYVVVMLRYPWLTHYFFHREIYDRLFTPIQHRNSQWYGWIAVYLPVLTLGALPWWPALARGLRAVTRPDRWRQWWRQPSIKLFLLLWFLVPLAIFCLARSRLPLYVLPLFLPLSLMLALDLQARIDLQATRQRIMLGFWVLALLVMKGGVGYFAHPATDNRLAAQQLNAATQGTAYSAVAFIEDTGSSYAIEESTPWGIRLYLNKPVYGIAWKKPGAAEQPCRVLRARHAALFVVDNTIKTAAISSALARCTGQTAIRLGTWRHSYLERVQN</sequence>
<dbReference type="EC" id="2.-.-.-" evidence="10"/>
<feature type="transmembrane region" description="Helical" evidence="8">
    <location>
        <begin position="20"/>
        <end position="37"/>
    </location>
</feature>
<keyword evidence="3" id="KW-0328">Glycosyltransferase</keyword>
<keyword evidence="4 10" id="KW-0808">Transferase</keyword>
<evidence type="ECO:0000256" key="7">
    <source>
        <dbReference type="ARBA" id="ARBA00023136"/>
    </source>
</evidence>
<dbReference type="EMBL" id="AUZZ01003012">
    <property type="protein sequence ID" value="EQD58187.1"/>
    <property type="molecule type" value="Genomic_DNA"/>
</dbReference>
<protein>
    <submittedName>
        <fullName evidence="10">Glycosyl transferase family 39</fullName>
        <ecNumber evidence="10">2.-.-.-</ecNumber>
    </submittedName>
</protein>
<comment type="subcellular location">
    <subcellularLocation>
        <location evidence="1">Cell membrane</location>
        <topology evidence="1">Multi-pass membrane protein</topology>
    </subcellularLocation>
</comment>
<feature type="transmembrane region" description="Helical" evidence="8">
    <location>
        <begin position="272"/>
        <end position="294"/>
    </location>
</feature>
<evidence type="ECO:0000256" key="1">
    <source>
        <dbReference type="ARBA" id="ARBA00004651"/>
    </source>
</evidence>